<evidence type="ECO:0000259" key="2">
    <source>
        <dbReference type="Pfam" id="PF07883"/>
    </source>
</evidence>
<accession>A0A6V7REW1</accession>
<dbReference type="PANTHER" id="PTHR34571:SF1">
    <property type="entry name" value="(S)-UREIDOGLYCINE AMINOHYDROLASE"/>
    <property type="match status" value="1"/>
</dbReference>
<comment type="caution">
    <text evidence="3">The sequence shown here is derived from an EMBL/GenBank/DDBJ whole genome shotgun (WGS) entry which is preliminary data.</text>
</comment>
<dbReference type="InterPro" id="IPR014710">
    <property type="entry name" value="RmlC-like_jellyroll"/>
</dbReference>
<dbReference type="AlphaFoldDB" id="A0A6V7REW1"/>
<organism evidence="3 4">
    <name type="scientific">Phocicoccus schoeneichii</name>
    <dbReference type="NCBI Taxonomy" id="1812261"/>
    <lineage>
        <taxon>Bacteria</taxon>
        <taxon>Bacillati</taxon>
        <taxon>Bacillota</taxon>
        <taxon>Bacilli</taxon>
        <taxon>Bacillales</taxon>
        <taxon>Salinicoccaceae</taxon>
        <taxon>Phocicoccus</taxon>
    </lineage>
</organism>
<keyword evidence="3" id="KW-0378">Hydrolase</keyword>
<dbReference type="Pfam" id="PF07883">
    <property type="entry name" value="Cupin_2"/>
    <property type="match status" value="1"/>
</dbReference>
<feature type="domain" description="Cupin type-2" evidence="2">
    <location>
        <begin position="186"/>
        <end position="241"/>
    </location>
</feature>
<sequence length="263" mass="29454">MGYLNHQQGYREGLLELRSVVKKDNYAVLTPDGLVNNVVPGFDDCDITILGSPRIGARFVDYLVTLKNNGGNTQGFGGNGIQTFIYVVYGNITVTVDGKEYELTEGGYVYAPPHLEMTFVNNNKGEDSRVFLYKKRYQEAKGVGQPEVISGNKNDLTWKAYEGMEEVQVTDFLPADLAYDMNIHILSFKPGASHGYIETHVQEHGAYVLSGRGVYNLDNEWMPVDKGDYIFMAAYTPQATYAVGLDEEFSYIYSKDANRDIEL</sequence>
<evidence type="ECO:0000313" key="3">
    <source>
        <dbReference type="EMBL" id="CAD2076411.1"/>
    </source>
</evidence>
<keyword evidence="4" id="KW-1185">Reference proteome</keyword>
<protein>
    <submittedName>
        <fullName evidence="3">(S)-ureidoglycine aminohydrolase</fullName>
        <ecNumber evidence="3">3.5.3.26</ecNumber>
    </submittedName>
</protein>
<dbReference type="PANTHER" id="PTHR34571">
    <property type="entry name" value="(S)-UREIDOGLYCINE AMINOHYDROLASE"/>
    <property type="match status" value="1"/>
</dbReference>
<gene>
    <name evidence="3" type="primary">allE</name>
    <name evidence="3" type="ORF">JEOSCH030_01069</name>
</gene>
<dbReference type="InterPro" id="IPR008579">
    <property type="entry name" value="UGlyAH_Cupin_dom"/>
</dbReference>
<dbReference type="InterPro" id="IPR044704">
    <property type="entry name" value="UGlyAH_cupin_N"/>
</dbReference>
<dbReference type="CDD" id="cd02212">
    <property type="entry name" value="cupin_UGlyAH_C"/>
    <property type="match status" value="1"/>
</dbReference>
<evidence type="ECO:0000313" key="4">
    <source>
        <dbReference type="Proteomes" id="UP000521032"/>
    </source>
</evidence>
<evidence type="ECO:0000259" key="1">
    <source>
        <dbReference type="Pfam" id="PF05899"/>
    </source>
</evidence>
<dbReference type="InterPro" id="IPR017627">
    <property type="entry name" value="UGHY"/>
</dbReference>
<reference evidence="3 4" key="1">
    <citation type="submission" date="2020-07" db="EMBL/GenBank/DDBJ databases">
        <authorList>
            <person name="Criscuolo A."/>
        </authorList>
    </citation>
    <scope>NUCLEOTIDE SEQUENCE [LARGE SCALE GENOMIC DNA]</scope>
    <source>
        <strain evidence="4">CIP 111030</strain>
    </source>
</reference>
<dbReference type="EMBL" id="CAJEWE010000010">
    <property type="protein sequence ID" value="CAD2076411.1"/>
    <property type="molecule type" value="Genomic_DNA"/>
</dbReference>
<dbReference type="InterPro" id="IPR011051">
    <property type="entry name" value="RmlC_Cupin_sf"/>
</dbReference>
<feature type="domain" description="(S)-ureidoglycine aminohydrolase cupin" evidence="1">
    <location>
        <begin position="58"/>
        <end position="118"/>
    </location>
</feature>
<dbReference type="NCBIfam" id="TIGR03214">
    <property type="entry name" value="ura-cupin"/>
    <property type="match status" value="1"/>
</dbReference>
<dbReference type="EC" id="3.5.3.26" evidence="3"/>
<dbReference type="Proteomes" id="UP000521032">
    <property type="component" value="Unassembled WGS sequence"/>
</dbReference>
<dbReference type="GO" id="GO:0071522">
    <property type="term" value="F:ureidoglycine aminohydrolase activity"/>
    <property type="evidence" value="ECO:0007669"/>
    <property type="project" value="UniProtKB-EC"/>
</dbReference>
<name>A0A6V7REW1_9BACL</name>
<dbReference type="CDD" id="cd02211">
    <property type="entry name" value="cupin_UGlyAH_N"/>
    <property type="match status" value="1"/>
</dbReference>
<proteinExistence type="predicted"/>
<dbReference type="Pfam" id="PF05899">
    <property type="entry name" value="Cupin_3"/>
    <property type="match status" value="1"/>
</dbReference>
<dbReference type="Gene3D" id="2.60.120.10">
    <property type="entry name" value="Jelly Rolls"/>
    <property type="match status" value="2"/>
</dbReference>
<dbReference type="RefSeq" id="WP_186087271.1">
    <property type="nucleotide sequence ID" value="NZ_BMDB01000001.1"/>
</dbReference>
<dbReference type="InterPro" id="IPR013096">
    <property type="entry name" value="Cupin_2"/>
</dbReference>
<dbReference type="SUPFAM" id="SSF51182">
    <property type="entry name" value="RmlC-like cupins"/>
    <property type="match status" value="1"/>
</dbReference>
<dbReference type="InterPro" id="IPR044697">
    <property type="entry name" value="UGlyAH_cupin_C"/>
</dbReference>